<protein>
    <submittedName>
        <fullName evidence="1">8293_t:CDS:1</fullName>
    </submittedName>
</protein>
<organism evidence="1 2">
    <name type="scientific">Acaulospora morrowiae</name>
    <dbReference type="NCBI Taxonomy" id="94023"/>
    <lineage>
        <taxon>Eukaryota</taxon>
        <taxon>Fungi</taxon>
        <taxon>Fungi incertae sedis</taxon>
        <taxon>Mucoromycota</taxon>
        <taxon>Glomeromycotina</taxon>
        <taxon>Glomeromycetes</taxon>
        <taxon>Diversisporales</taxon>
        <taxon>Acaulosporaceae</taxon>
        <taxon>Acaulospora</taxon>
    </lineage>
</organism>
<gene>
    <name evidence="1" type="ORF">AMORRO_LOCUS13044</name>
</gene>
<dbReference type="EMBL" id="CAJVPV010020999">
    <property type="protein sequence ID" value="CAG8716550.1"/>
    <property type="molecule type" value="Genomic_DNA"/>
</dbReference>
<feature type="non-terminal residue" evidence="1">
    <location>
        <position position="1"/>
    </location>
</feature>
<evidence type="ECO:0000313" key="1">
    <source>
        <dbReference type="EMBL" id="CAG8716550.1"/>
    </source>
</evidence>
<accession>A0A9N9I1P2</accession>
<name>A0A9N9I1P2_9GLOM</name>
<dbReference type="InterPro" id="IPR011990">
    <property type="entry name" value="TPR-like_helical_dom_sf"/>
</dbReference>
<dbReference type="OrthoDB" id="272077at2759"/>
<comment type="caution">
    <text evidence="1">The sequence shown here is derived from an EMBL/GenBank/DDBJ whole genome shotgun (WGS) entry which is preliminary data.</text>
</comment>
<reference evidence="1" key="1">
    <citation type="submission" date="2021-06" db="EMBL/GenBank/DDBJ databases">
        <authorList>
            <person name="Kallberg Y."/>
            <person name="Tangrot J."/>
            <person name="Rosling A."/>
        </authorList>
    </citation>
    <scope>NUCLEOTIDE SEQUENCE</scope>
    <source>
        <strain evidence="1">CL551</strain>
    </source>
</reference>
<dbReference type="AlphaFoldDB" id="A0A9N9I1P2"/>
<dbReference type="Gene3D" id="1.25.40.10">
    <property type="entry name" value="Tetratricopeptide repeat domain"/>
    <property type="match status" value="1"/>
</dbReference>
<sequence>EIGHVSEMNNVCYRDEIGVERTNIMYTAFEYYQKSVEMVGWQCEKRIRVGKDEFKAFQYYKKSADMYGWNYVI</sequence>
<keyword evidence="2" id="KW-1185">Reference proteome</keyword>
<evidence type="ECO:0000313" key="2">
    <source>
        <dbReference type="Proteomes" id="UP000789342"/>
    </source>
</evidence>
<dbReference type="Proteomes" id="UP000789342">
    <property type="component" value="Unassembled WGS sequence"/>
</dbReference>
<proteinExistence type="predicted"/>